<name>A0A0B7K0M1_BIOOC</name>
<feature type="compositionally biased region" description="Basic and acidic residues" evidence="4">
    <location>
        <begin position="237"/>
        <end position="251"/>
    </location>
</feature>
<gene>
    <name evidence="6" type="ORF">BN869_000006802_1</name>
    <name evidence="7" type="ORF">IM811_010133</name>
</gene>
<dbReference type="Proteomes" id="UP000616885">
    <property type="component" value="Unassembled WGS sequence"/>
</dbReference>
<evidence type="ECO:0000259" key="5">
    <source>
        <dbReference type="Pfam" id="PF10451"/>
    </source>
</evidence>
<dbReference type="AlphaFoldDB" id="A0A0B7K0M1"/>
<keyword evidence="3" id="KW-0779">Telomere</keyword>
<dbReference type="EMBL" id="JADCTT010000003">
    <property type="protein sequence ID" value="KAF9754692.1"/>
    <property type="molecule type" value="Genomic_DNA"/>
</dbReference>
<reference evidence="7" key="2">
    <citation type="submission" date="2020-10" db="EMBL/GenBank/DDBJ databases">
        <title>High-Quality Genome Resource of Clonostachys rosea strain S41 by Oxford Nanopore Long-Read Sequencing.</title>
        <authorList>
            <person name="Wang H."/>
        </authorList>
    </citation>
    <scope>NUCLEOTIDE SEQUENCE</scope>
    <source>
        <strain evidence="7">S41</strain>
    </source>
</reference>
<dbReference type="EMBL" id="CDPU01000019">
    <property type="protein sequence ID" value="CEO50744.1"/>
    <property type="molecule type" value="Genomic_DNA"/>
</dbReference>
<comment type="subcellular location">
    <subcellularLocation>
        <location evidence="1">Chromosome</location>
        <location evidence="1">Telomere</location>
    </subcellularLocation>
</comment>
<dbReference type="Pfam" id="PF10451">
    <property type="entry name" value="Stn1"/>
    <property type="match status" value="1"/>
</dbReference>
<dbReference type="SUPFAM" id="SSF50249">
    <property type="entry name" value="Nucleic acid-binding proteins"/>
    <property type="match status" value="1"/>
</dbReference>
<sequence>MGDKSRPHAKLEIYPRYCFDLAPTHNKWCFLRAADIKRLKQPKDYQGQDYYFYKNLPIRWVRIVGLVVAIDDIPKRRIFTIDDSSGVCLEAVLKITSPPAGSTTTPAVKPDLPTARETAQKQDQGADGAGNLPRGPKSPYDGIDVGTILDIKGCLTTFRDEKQINVEKMQPVKSTMQEVSLWEKRDTFRLDILSKPWTLSRECIKKCQRRATRSAEASRKKRVKEESSRGGGASSTNDHKPNKRPAKEHGVDVAAFIREGGAKGKFGALGL</sequence>
<evidence type="ECO:0000256" key="3">
    <source>
        <dbReference type="ARBA" id="ARBA00022895"/>
    </source>
</evidence>
<organism evidence="6">
    <name type="scientific">Bionectria ochroleuca</name>
    <name type="common">Gliocladium roseum</name>
    <dbReference type="NCBI Taxonomy" id="29856"/>
    <lineage>
        <taxon>Eukaryota</taxon>
        <taxon>Fungi</taxon>
        <taxon>Dikarya</taxon>
        <taxon>Ascomycota</taxon>
        <taxon>Pezizomycotina</taxon>
        <taxon>Sordariomycetes</taxon>
        <taxon>Hypocreomycetidae</taxon>
        <taxon>Hypocreales</taxon>
        <taxon>Bionectriaceae</taxon>
        <taxon>Clonostachys</taxon>
    </lineage>
</organism>
<evidence type="ECO:0000256" key="1">
    <source>
        <dbReference type="ARBA" id="ARBA00004574"/>
    </source>
</evidence>
<accession>A0A0B7K0M1</accession>
<evidence type="ECO:0000256" key="4">
    <source>
        <dbReference type="SAM" id="MobiDB-lite"/>
    </source>
</evidence>
<dbReference type="InterPro" id="IPR012340">
    <property type="entry name" value="NA-bd_OB-fold"/>
</dbReference>
<reference evidence="6" key="1">
    <citation type="submission" date="2015-01" db="EMBL/GenBank/DDBJ databases">
        <authorList>
            <person name="Durling Mikael"/>
        </authorList>
    </citation>
    <scope>NUCLEOTIDE SEQUENCE</scope>
</reference>
<keyword evidence="2" id="KW-0158">Chromosome</keyword>
<evidence type="ECO:0000313" key="7">
    <source>
        <dbReference type="EMBL" id="KAF9754692.1"/>
    </source>
</evidence>
<dbReference type="InterPro" id="IPR018856">
    <property type="entry name" value="Stn1_N"/>
</dbReference>
<feature type="domain" description="CST complex subunit Stn1 N-terminal" evidence="5">
    <location>
        <begin position="48"/>
        <end position="93"/>
    </location>
</feature>
<evidence type="ECO:0000313" key="6">
    <source>
        <dbReference type="EMBL" id="CEO50744.1"/>
    </source>
</evidence>
<evidence type="ECO:0000256" key="2">
    <source>
        <dbReference type="ARBA" id="ARBA00022454"/>
    </source>
</evidence>
<feature type="region of interest" description="Disordered" evidence="4">
    <location>
        <begin position="209"/>
        <end position="254"/>
    </location>
</feature>
<protein>
    <recommendedName>
        <fullName evidence="5">CST complex subunit Stn1 N-terminal domain-containing protein</fullName>
    </recommendedName>
</protein>
<dbReference type="Gene3D" id="2.40.50.140">
    <property type="entry name" value="Nucleic acid-binding proteins"/>
    <property type="match status" value="1"/>
</dbReference>
<feature type="region of interest" description="Disordered" evidence="4">
    <location>
        <begin position="100"/>
        <end position="140"/>
    </location>
</feature>
<dbReference type="GO" id="GO:0000781">
    <property type="term" value="C:chromosome, telomeric region"/>
    <property type="evidence" value="ECO:0007669"/>
    <property type="project" value="UniProtKB-SubCell"/>
</dbReference>
<proteinExistence type="predicted"/>